<feature type="transmembrane region" description="Helical" evidence="4">
    <location>
        <begin position="261"/>
        <end position="281"/>
    </location>
</feature>
<feature type="transmembrane region" description="Helical" evidence="4">
    <location>
        <begin position="20"/>
        <end position="39"/>
    </location>
</feature>
<reference evidence="6" key="1">
    <citation type="journal article" date="2014" name="Int. J. Syst. Evol. Microbiol.">
        <title>Complete genome sequence of Corynebacterium casei LMG S-19264T (=DSM 44701T), isolated from a smear-ripened cheese.</title>
        <authorList>
            <consortium name="US DOE Joint Genome Institute (JGI-PGF)"/>
            <person name="Walter F."/>
            <person name="Albersmeier A."/>
            <person name="Kalinowski J."/>
            <person name="Ruckert C."/>
        </authorList>
    </citation>
    <scope>NUCLEOTIDE SEQUENCE</scope>
    <source>
        <strain evidence="6">CGMCC 1.10859</strain>
    </source>
</reference>
<dbReference type="InterPro" id="IPR020846">
    <property type="entry name" value="MFS_dom"/>
</dbReference>
<feature type="transmembrane region" description="Helical" evidence="4">
    <location>
        <begin position="174"/>
        <end position="194"/>
    </location>
</feature>
<evidence type="ECO:0000313" key="6">
    <source>
        <dbReference type="EMBL" id="GHE02263.1"/>
    </source>
</evidence>
<dbReference type="EMBL" id="BNAB01000008">
    <property type="protein sequence ID" value="GHE02263.1"/>
    <property type="molecule type" value="Genomic_DNA"/>
</dbReference>
<name>A0AAN4URY4_9RHOB</name>
<dbReference type="InterPro" id="IPR050327">
    <property type="entry name" value="Proton-linked_MCT"/>
</dbReference>
<keyword evidence="8" id="KW-1185">Reference proteome</keyword>
<dbReference type="PANTHER" id="PTHR11360">
    <property type="entry name" value="MONOCARBOXYLATE TRANSPORTER"/>
    <property type="match status" value="1"/>
</dbReference>
<feature type="domain" description="Major facilitator superfamily (MFS) profile" evidence="5">
    <location>
        <begin position="18"/>
        <end position="406"/>
    </location>
</feature>
<dbReference type="RefSeq" id="WP_035845528.1">
    <property type="nucleotide sequence ID" value="NZ_BNAB01000008.1"/>
</dbReference>
<feature type="transmembrane region" description="Helical" evidence="4">
    <location>
        <begin position="88"/>
        <end position="116"/>
    </location>
</feature>
<keyword evidence="2 4" id="KW-1133">Transmembrane helix</keyword>
<keyword evidence="1 4" id="KW-0812">Transmembrane</keyword>
<evidence type="ECO:0000259" key="5">
    <source>
        <dbReference type="PROSITE" id="PS50850"/>
    </source>
</evidence>
<dbReference type="PROSITE" id="PS50850">
    <property type="entry name" value="MFS"/>
    <property type="match status" value="1"/>
</dbReference>
<comment type="caution">
    <text evidence="6">The sequence shown here is derived from an EMBL/GenBank/DDBJ whole genome shotgun (WGS) entry which is preliminary data.</text>
</comment>
<evidence type="ECO:0000256" key="4">
    <source>
        <dbReference type="SAM" id="Phobius"/>
    </source>
</evidence>
<feature type="transmembrane region" description="Helical" evidence="4">
    <location>
        <begin position="318"/>
        <end position="339"/>
    </location>
</feature>
<dbReference type="InterPro" id="IPR011701">
    <property type="entry name" value="MFS"/>
</dbReference>
<dbReference type="EMBL" id="FNOB01000009">
    <property type="protein sequence ID" value="SDX07553.1"/>
    <property type="molecule type" value="Genomic_DNA"/>
</dbReference>
<proteinExistence type="predicted"/>
<feature type="transmembrane region" description="Helical" evidence="4">
    <location>
        <begin position="384"/>
        <end position="405"/>
    </location>
</feature>
<dbReference type="SUPFAM" id="SSF103473">
    <property type="entry name" value="MFS general substrate transporter"/>
    <property type="match status" value="1"/>
</dbReference>
<accession>A0AAN4URY4</accession>
<gene>
    <name evidence="6" type="ORF">GCM10008024_21180</name>
    <name evidence="7" type="ORF">SAMN05444006_109172</name>
</gene>
<dbReference type="Proteomes" id="UP000199541">
    <property type="component" value="Unassembled WGS sequence"/>
</dbReference>
<feature type="transmembrane region" description="Helical" evidence="4">
    <location>
        <begin position="146"/>
        <end position="168"/>
    </location>
</feature>
<reference evidence="7 8" key="2">
    <citation type="submission" date="2016-10" db="EMBL/GenBank/DDBJ databases">
        <authorList>
            <person name="Varghese N."/>
            <person name="Submissions S."/>
        </authorList>
    </citation>
    <scope>NUCLEOTIDE SEQUENCE [LARGE SCALE GENOMIC DNA]</scope>
    <source>
        <strain evidence="7 8">DSM 24802</strain>
    </source>
</reference>
<evidence type="ECO:0000313" key="8">
    <source>
        <dbReference type="Proteomes" id="UP000199541"/>
    </source>
</evidence>
<evidence type="ECO:0000313" key="7">
    <source>
        <dbReference type="EMBL" id="SDX07553.1"/>
    </source>
</evidence>
<feature type="transmembrane region" description="Helical" evidence="4">
    <location>
        <begin position="46"/>
        <end position="68"/>
    </location>
</feature>
<keyword evidence="3 4" id="KW-0472">Membrane</keyword>
<evidence type="ECO:0000256" key="1">
    <source>
        <dbReference type="ARBA" id="ARBA00022692"/>
    </source>
</evidence>
<evidence type="ECO:0000256" key="2">
    <source>
        <dbReference type="ARBA" id="ARBA00022989"/>
    </source>
</evidence>
<dbReference type="Proteomes" id="UP000634647">
    <property type="component" value="Unassembled WGS sequence"/>
</dbReference>
<evidence type="ECO:0000256" key="3">
    <source>
        <dbReference type="ARBA" id="ARBA00023136"/>
    </source>
</evidence>
<feature type="transmembrane region" description="Helical" evidence="4">
    <location>
        <begin position="227"/>
        <end position="249"/>
    </location>
</feature>
<dbReference type="Pfam" id="PF07690">
    <property type="entry name" value="MFS_1"/>
    <property type="match status" value="1"/>
</dbReference>
<protein>
    <submittedName>
        <fullName evidence="7">Cyanate permease</fullName>
    </submittedName>
    <submittedName>
        <fullName evidence="6">MFS transporter</fullName>
    </submittedName>
</protein>
<sequence>MRRFLQENSEFIRDNARWLAAGFLLMLFSSFGQTFFIGVSGNDLRATYHLSGGGFGALYMTATLSSAATLPFLGRALDLMPGWKVARFAIPILSLACVLITLAPNVVALGVTLYLLRLFGQGMMTEIALTETGRWFTANRGRAMSIITPGVSAGTGVLPVLVVLIDAASGNWHVAWLAAAAVLMLVALPLILWLMRVERVPRLLDTGKPAPATARDWTRAEVLRDPVFYLLLAGLVAPPFIGTTVFFFQGYLTALRGYSELAFAAAFPVMSVTTVAFGFLCGGLVDRFGALRLLPFVLIPMTLATLAAALIAQVWGVYVFMLLLGVSNGFTSTLLGALWPEVYGVKNLGGIRAIVVAAMVLATALGPGLSGQLIDLGIGLPAQLLWMAGWCVLASAALAVAARAVRRRAARS</sequence>
<reference evidence="6" key="3">
    <citation type="submission" date="2023-06" db="EMBL/GenBank/DDBJ databases">
        <authorList>
            <person name="Sun Q."/>
            <person name="Zhou Y."/>
        </authorList>
    </citation>
    <scope>NUCLEOTIDE SEQUENCE</scope>
    <source>
        <strain evidence="6">CGMCC 1.10859</strain>
    </source>
</reference>
<evidence type="ECO:0000313" key="9">
    <source>
        <dbReference type="Proteomes" id="UP000634647"/>
    </source>
</evidence>
<dbReference type="AlphaFoldDB" id="A0AAN4URY4"/>
<feature type="transmembrane region" description="Helical" evidence="4">
    <location>
        <begin position="293"/>
        <end position="312"/>
    </location>
</feature>
<dbReference type="Gene3D" id="1.20.1250.20">
    <property type="entry name" value="MFS general substrate transporter like domains"/>
    <property type="match status" value="2"/>
</dbReference>
<organism evidence="6 9">
    <name type="scientific">Allgaiera indica</name>
    <dbReference type="NCBI Taxonomy" id="765699"/>
    <lineage>
        <taxon>Bacteria</taxon>
        <taxon>Pseudomonadati</taxon>
        <taxon>Pseudomonadota</taxon>
        <taxon>Alphaproteobacteria</taxon>
        <taxon>Rhodobacterales</taxon>
        <taxon>Paracoccaceae</taxon>
        <taxon>Allgaiera</taxon>
    </lineage>
</organism>
<dbReference type="PANTHER" id="PTHR11360:SF308">
    <property type="entry name" value="BLL3089 PROTEIN"/>
    <property type="match status" value="1"/>
</dbReference>
<feature type="transmembrane region" description="Helical" evidence="4">
    <location>
        <begin position="351"/>
        <end position="369"/>
    </location>
</feature>
<dbReference type="InterPro" id="IPR036259">
    <property type="entry name" value="MFS_trans_sf"/>
</dbReference>
<dbReference type="GO" id="GO:0022857">
    <property type="term" value="F:transmembrane transporter activity"/>
    <property type="evidence" value="ECO:0007669"/>
    <property type="project" value="InterPro"/>
</dbReference>